<name>A0ABV0EFU9_9BURK</name>
<organism evidence="2 3">
    <name type="scientific">Thiobacter aerophilum</name>
    <dbReference type="NCBI Taxonomy" id="3121275"/>
    <lineage>
        <taxon>Bacteria</taxon>
        <taxon>Pseudomonadati</taxon>
        <taxon>Pseudomonadota</taxon>
        <taxon>Betaproteobacteria</taxon>
        <taxon>Burkholderiales</taxon>
        <taxon>Thiobacteraceae</taxon>
        <taxon>Thiobacter</taxon>
    </lineage>
</organism>
<dbReference type="PANTHER" id="PTHR43471:SF10">
    <property type="entry name" value="SLL1107 PROTEIN"/>
    <property type="match status" value="1"/>
</dbReference>
<dbReference type="EMBL" id="JBAJEX010000002">
    <property type="protein sequence ID" value="MEO1766252.1"/>
    <property type="molecule type" value="Genomic_DNA"/>
</dbReference>
<keyword evidence="3" id="KW-1185">Reference proteome</keyword>
<evidence type="ECO:0000256" key="1">
    <source>
        <dbReference type="SAM" id="Phobius"/>
    </source>
</evidence>
<keyword evidence="1" id="KW-1133">Transmembrane helix</keyword>
<dbReference type="Proteomes" id="UP001482231">
    <property type="component" value="Unassembled WGS sequence"/>
</dbReference>
<feature type="transmembrane region" description="Helical" evidence="1">
    <location>
        <begin position="21"/>
        <end position="38"/>
    </location>
</feature>
<reference evidence="2 3" key="1">
    <citation type="submission" date="2024-02" db="EMBL/GenBank/DDBJ databases">
        <title>New thermophilic sulfur-oxidizing bacteria from a hot springs of the Uzon caldera (Kamchatka, Russia).</title>
        <authorList>
            <person name="Dukat A.M."/>
            <person name="Elcheninov A.G."/>
            <person name="Frolov E.N."/>
        </authorList>
    </citation>
    <scope>NUCLEOTIDE SEQUENCE [LARGE SCALE GENOMIC DNA]</scope>
    <source>
        <strain evidence="2 3">AK1</strain>
    </source>
</reference>
<accession>A0ABV0EFU9</accession>
<sequence length="247" mass="26338">MSQVLAIARYTALEALRARSLRWALFTLCALFAASLFLRELTLTDSQRLQTTFLAAASRLACAVIVATLIIGAVVREFNEEGHLLLLSLPLPRTRYVLGRFLGFVAVALALALASASLLALTAPPALVLGWTVGLYLELSLVSAMAVFAAFGLRQWLPALLATLGFYLLARSIGGLQLLAHASRGDSAWLAPMTDVLAWLMPRLDGFASSARLLGETGGLAAALVQTLLYCALLLTAAALDVSRRDL</sequence>
<feature type="transmembrane region" description="Helical" evidence="1">
    <location>
        <begin position="220"/>
        <end position="240"/>
    </location>
</feature>
<keyword evidence="1" id="KW-0812">Transmembrane</keyword>
<comment type="caution">
    <text evidence="2">The sequence shown here is derived from an EMBL/GenBank/DDBJ whole genome shotgun (WGS) entry which is preliminary data.</text>
</comment>
<protein>
    <submittedName>
        <fullName evidence="2">ABC transporter permease</fullName>
    </submittedName>
</protein>
<feature type="transmembrane region" description="Helical" evidence="1">
    <location>
        <begin position="96"/>
        <end position="121"/>
    </location>
</feature>
<dbReference type="RefSeq" id="WP_347307158.1">
    <property type="nucleotide sequence ID" value="NZ_JBAJEX010000002.1"/>
</dbReference>
<feature type="transmembrane region" description="Helical" evidence="1">
    <location>
        <begin position="53"/>
        <end position="75"/>
    </location>
</feature>
<keyword evidence="1" id="KW-0472">Membrane</keyword>
<evidence type="ECO:0000313" key="2">
    <source>
        <dbReference type="EMBL" id="MEO1766252.1"/>
    </source>
</evidence>
<feature type="transmembrane region" description="Helical" evidence="1">
    <location>
        <begin position="160"/>
        <end position="180"/>
    </location>
</feature>
<dbReference type="PANTHER" id="PTHR43471">
    <property type="entry name" value="ABC TRANSPORTER PERMEASE"/>
    <property type="match status" value="1"/>
</dbReference>
<proteinExistence type="predicted"/>
<feature type="transmembrane region" description="Helical" evidence="1">
    <location>
        <begin position="133"/>
        <end position="153"/>
    </location>
</feature>
<gene>
    <name evidence="2" type="ORF">V6E02_03360</name>
</gene>
<evidence type="ECO:0000313" key="3">
    <source>
        <dbReference type="Proteomes" id="UP001482231"/>
    </source>
</evidence>